<gene>
    <name evidence="6" type="ORF">BJ684DRAFT_17341</name>
</gene>
<evidence type="ECO:0000313" key="7">
    <source>
        <dbReference type="Proteomes" id="UP000267251"/>
    </source>
</evidence>
<evidence type="ECO:0000313" key="6">
    <source>
        <dbReference type="EMBL" id="RKP12143.1"/>
    </source>
</evidence>
<accession>A0A4P9Y069</accession>
<dbReference type="SMART" id="SM00679">
    <property type="entry name" value="CTNS"/>
    <property type="match status" value="1"/>
</dbReference>
<keyword evidence="2 5" id="KW-0812">Transmembrane</keyword>
<feature type="transmembrane region" description="Helical" evidence="5">
    <location>
        <begin position="136"/>
        <end position="155"/>
    </location>
</feature>
<dbReference type="PANTHER" id="PTHR16201:SF37">
    <property type="entry name" value="PQ-LOOP REPEAT-CONTAINING PROTEIN"/>
    <property type="match status" value="1"/>
</dbReference>
<comment type="subcellular location">
    <subcellularLocation>
        <location evidence="1">Membrane</location>
        <topology evidence="1">Multi-pass membrane protein</topology>
    </subcellularLocation>
</comment>
<dbReference type="OrthoDB" id="407617at2759"/>
<evidence type="ECO:0000256" key="2">
    <source>
        <dbReference type="ARBA" id="ARBA00022692"/>
    </source>
</evidence>
<dbReference type="Proteomes" id="UP000267251">
    <property type="component" value="Unassembled WGS sequence"/>
</dbReference>
<dbReference type="GO" id="GO:0016020">
    <property type="term" value="C:membrane"/>
    <property type="evidence" value="ECO:0007669"/>
    <property type="project" value="UniProtKB-SubCell"/>
</dbReference>
<name>A0A4P9Y069_9FUNG</name>
<feature type="transmembrane region" description="Helical" evidence="5">
    <location>
        <begin position="101"/>
        <end position="124"/>
    </location>
</feature>
<organism evidence="6 7">
    <name type="scientific">Piptocephalis cylindrospora</name>
    <dbReference type="NCBI Taxonomy" id="1907219"/>
    <lineage>
        <taxon>Eukaryota</taxon>
        <taxon>Fungi</taxon>
        <taxon>Fungi incertae sedis</taxon>
        <taxon>Zoopagomycota</taxon>
        <taxon>Zoopagomycotina</taxon>
        <taxon>Zoopagomycetes</taxon>
        <taxon>Zoopagales</taxon>
        <taxon>Piptocephalidaceae</taxon>
        <taxon>Piptocephalis</taxon>
    </lineage>
</organism>
<keyword evidence="3 5" id="KW-1133">Transmembrane helix</keyword>
<dbReference type="InterPro" id="IPR006603">
    <property type="entry name" value="PQ-loop_rpt"/>
</dbReference>
<dbReference type="EMBL" id="KZ988462">
    <property type="protein sequence ID" value="RKP12143.1"/>
    <property type="molecule type" value="Genomic_DNA"/>
</dbReference>
<reference evidence="7" key="1">
    <citation type="journal article" date="2018" name="Nat. Microbiol.">
        <title>Leveraging single-cell genomics to expand the fungal tree of life.</title>
        <authorList>
            <person name="Ahrendt S.R."/>
            <person name="Quandt C.A."/>
            <person name="Ciobanu D."/>
            <person name="Clum A."/>
            <person name="Salamov A."/>
            <person name="Andreopoulos B."/>
            <person name="Cheng J.F."/>
            <person name="Woyke T."/>
            <person name="Pelin A."/>
            <person name="Henrissat B."/>
            <person name="Reynolds N.K."/>
            <person name="Benny G.L."/>
            <person name="Smith M.E."/>
            <person name="James T.Y."/>
            <person name="Grigoriev I.V."/>
        </authorList>
    </citation>
    <scope>NUCLEOTIDE SEQUENCE [LARGE SCALE GENOMIC DNA]</scope>
</reference>
<evidence type="ECO:0000256" key="5">
    <source>
        <dbReference type="SAM" id="Phobius"/>
    </source>
</evidence>
<evidence type="ECO:0000256" key="1">
    <source>
        <dbReference type="ARBA" id="ARBA00004141"/>
    </source>
</evidence>
<evidence type="ECO:0008006" key="8">
    <source>
        <dbReference type="Google" id="ProtNLM"/>
    </source>
</evidence>
<dbReference type="PANTHER" id="PTHR16201">
    <property type="entry name" value="SEVEN TRANSMEMBRANE PROTEIN 1-RELATED"/>
    <property type="match status" value="1"/>
</dbReference>
<protein>
    <recommendedName>
        <fullName evidence="8">PQ loop repeat-domain-containing protein</fullName>
    </recommendedName>
</protein>
<keyword evidence="4 5" id="KW-0472">Membrane</keyword>
<dbReference type="Gene3D" id="1.20.1280.290">
    <property type="match status" value="1"/>
</dbReference>
<feature type="transmembrane region" description="Helical" evidence="5">
    <location>
        <begin position="69"/>
        <end position="89"/>
    </location>
</feature>
<dbReference type="AlphaFoldDB" id="A0A4P9Y069"/>
<evidence type="ECO:0000256" key="3">
    <source>
        <dbReference type="ARBA" id="ARBA00022989"/>
    </source>
</evidence>
<dbReference type="Pfam" id="PF04193">
    <property type="entry name" value="PQ-loop"/>
    <property type="match status" value="1"/>
</dbReference>
<keyword evidence="7" id="KW-1185">Reference proteome</keyword>
<feature type="non-terminal residue" evidence="6">
    <location>
        <position position="160"/>
    </location>
</feature>
<feature type="transmembrane region" description="Helical" evidence="5">
    <location>
        <begin position="42"/>
        <end position="62"/>
    </location>
</feature>
<evidence type="ECO:0000256" key="4">
    <source>
        <dbReference type="ARBA" id="ARBA00023136"/>
    </source>
</evidence>
<sequence length="160" mass="17948">MMLTAQDIVREAFAGVSLIFWSIQLVPQAWTNYKQGSTRGFSTLLLLSWLAEAVTFFSYGYSLHLAIPLLLQPQVFALVSIFCFMQYLYYDRGYTRTQCTLISIAVTVVIAAVEILGALLLLYLQRSSGKVQWVSKVFGILPTVLILLGYVSQYAEITQA</sequence>
<dbReference type="InterPro" id="IPR051415">
    <property type="entry name" value="LAAT-1"/>
</dbReference>
<proteinExistence type="predicted"/>